<evidence type="ECO:0000259" key="2">
    <source>
        <dbReference type="SMART" id="SM00093"/>
    </source>
</evidence>
<dbReference type="PANTHER" id="PTHR11461:SF211">
    <property type="entry name" value="GH10112P-RELATED"/>
    <property type="match status" value="1"/>
</dbReference>
<dbReference type="InterPro" id="IPR042185">
    <property type="entry name" value="Serpin_sf_2"/>
</dbReference>
<accession>A0A1G6YK31</accession>
<name>A0A1G6YK31_9PSEU</name>
<proteinExistence type="inferred from homology"/>
<dbReference type="RefSeq" id="WP_091457193.1">
    <property type="nucleotide sequence ID" value="NZ_FMZZ01000022.1"/>
</dbReference>
<dbReference type="InterPro" id="IPR023795">
    <property type="entry name" value="Serpin_CS"/>
</dbReference>
<organism evidence="3 4">
    <name type="scientific">Actinokineospora iranica</name>
    <dbReference type="NCBI Taxonomy" id="1271860"/>
    <lineage>
        <taxon>Bacteria</taxon>
        <taxon>Bacillati</taxon>
        <taxon>Actinomycetota</taxon>
        <taxon>Actinomycetes</taxon>
        <taxon>Pseudonocardiales</taxon>
        <taxon>Pseudonocardiaceae</taxon>
        <taxon>Actinokineospora</taxon>
    </lineage>
</organism>
<dbReference type="STRING" id="1271860.SAMN05216174_12221"/>
<dbReference type="Proteomes" id="UP000199501">
    <property type="component" value="Unassembled WGS sequence"/>
</dbReference>
<dbReference type="Gene3D" id="3.30.497.10">
    <property type="entry name" value="Antithrombin, subunit I, domain 2"/>
    <property type="match status" value="1"/>
</dbReference>
<dbReference type="GO" id="GO:0005615">
    <property type="term" value="C:extracellular space"/>
    <property type="evidence" value="ECO:0007669"/>
    <property type="project" value="InterPro"/>
</dbReference>
<gene>
    <name evidence="3" type="ORF">SAMN05216174_12221</name>
</gene>
<dbReference type="SMART" id="SM00093">
    <property type="entry name" value="SERPIN"/>
    <property type="match status" value="1"/>
</dbReference>
<evidence type="ECO:0000313" key="3">
    <source>
        <dbReference type="EMBL" id="SDD90690.1"/>
    </source>
</evidence>
<dbReference type="EMBL" id="FMZZ01000022">
    <property type="protein sequence ID" value="SDD90690.1"/>
    <property type="molecule type" value="Genomic_DNA"/>
</dbReference>
<reference evidence="4" key="1">
    <citation type="submission" date="2016-10" db="EMBL/GenBank/DDBJ databases">
        <authorList>
            <person name="Varghese N."/>
            <person name="Submissions S."/>
        </authorList>
    </citation>
    <scope>NUCLEOTIDE SEQUENCE [LARGE SCALE GENOMIC DNA]</scope>
    <source>
        <strain evidence="4">IBRC-M 10403</strain>
    </source>
</reference>
<dbReference type="GO" id="GO:0004867">
    <property type="term" value="F:serine-type endopeptidase inhibitor activity"/>
    <property type="evidence" value="ECO:0007669"/>
    <property type="project" value="InterPro"/>
</dbReference>
<dbReference type="PROSITE" id="PS00284">
    <property type="entry name" value="SERPIN"/>
    <property type="match status" value="1"/>
</dbReference>
<dbReference type="CDD" id="cd19590">
    <property type="entry name" value="serpin_thermopin-like"/>
    <property type="match status" value="1"/>
</dbReference>
<dbReference type="InterPro" id="IPR000215">
    <property type="entry name" value="Serpin_fam"/>
</dbReference>
<keyword evidence="4" id="KW-1185">Reference proteome</keyword>
<dbReference type="SUPFAM" id="SSF56574">
    <property type="entry name" value="Serpins"/>
    <property type="match status" value="1"/>
</dbReference>
<feature type="domain" description="Serpin" evidence="2">
    <location>
        <begin position="8"/>
        <end position="360"/>
    </location>
</feature>
<evidence type="ECO:0000256" key="1">
    <source>
        <dbReference type="RuleBase" id="RU000411"/>
    </source>
</evidence>
<dbReference type="Gene3D" id="2.30.39.10">
    <property type="entry name" value="Alpha-1-antitrypsin, domain 1"/>
    <property type="match status" value="1"/>
</dbReference>
<dbReference type="OrthoDB" id="9764871at2"/>
<dbReference type="InterPro" id="IPR036186">
    <property type="entry name" value="Serpin_sf"/>
</dbReference>
<sequence>MSHLDFTLALHRAVAPDPREQVCWSPFSVASALGLLAHGAHGDSQAELVALLGELDEVTEALAGAARLDEPRPDEDTPLIAVSNTLWADVAISIERTFTDELARWSSGAVRNAPFRAEPEKARDTINADVSETTRGLIPELLPEGTIRSDTVSSLVNALYLKCGWRNVFDSDATRPRPFHAPAGSVEVPTMTLNESVGYAALDGWQVVSLPAVGGVEAVVLLPDGDLAEVEPGLTGESLGALLDAPSTRQVLLRLPKLEVSTQAELTRPLLELGVRTVFSTEADLTGISPDPLAVQAVLHESVLKVDEQGFEGAAATAVMMRLMSLPAEPVEVTVDRPFLFVVRHVGTGVVYFVARVTDPS</sequence>
<dbReference type="AlphaFoldDB" id="A0A1G6YK31"/>
<dbReference type="InterPro" id="IPR042178">
    <property type="entry name" value="Serpin_sf_1"/>
</dbReference>
<dbReference type="InterPro" id="IPR023796">
    <property type="entry name" value="Serpin_dom"/>
</dbReference>
<evidence type="ECO:0000313" key="4">
    <source>
        <dbReference type="Proteomes" id="UP000199501"/>
    </source>
</evidence>
<protein>
    <submittedName>
        <fullName evidence="3">Serpin B</fullName>
    </submittedName>
</protein>
<dbReference type="Pfam" id="PF00079">
    <property type="entry name" value="Serpin"/>
    <property type="match status" value="1"/>
</dbReference>
<comment type="similarity">
    <text evidence="1">Belongs to the serpin family.</text>
</comment>
<dbReference type="PANTHER" id="PTHR11461">
    <property type="entry name" value="SERINE PROTEASE INHIBITOR, SERPIN"/>
    <property type="match status" value="1"/>
</dbReference>